<dbReference type="SMART" id="SM01196">
    <property type="entry name" value="FERM_C"/>
    <property type="match status" value="1"/>
</dbReference>
<dbReference type="InterPro" id="IPR003595">
    <property type="entry name" value="Tyr_Pase_cat"/>
</dbReference>
<dbReference type="Proteomes" id="UP001165289">
    <property type="component" value="Unassembled WGS sequence"/>
</dbReference>
<feature type="compositionally biased region" description="Pro residues" evidence="7">
    <location>
        <begin position="213"/>
        <end position="224"/>
    </location>
</feature>
<dbReference type="Gene3D" id="2.30.42.10">
    <property type="match status" value="6"/>
</dbReference>
<proteinExistence type="inferred from homology"/>
<evidence type="ECO:0000259" key="9">
    <source>
        <dbReference type="PROSITE" id="PS50056"/>
    </source>
</evidence>
<dbReference type="SUPFAM" id="SSF50729">
    <property type="entry name" value="PH domain-like"/>
    <property type="match status" value="1"/>
</dbReference>
<feature type="domain" description="PDZ" evidence="11">
    <location>
        <begin position="1080"/>
        <end position="1148"/>
    </location>
</feature>
<dbReference type="InterPro" id="IPR016130">
    <property type="entry name" value="Tyr_Pase_AS"/>
</dbReference>
<dbReference type="Gene3D" id="3.90.190.10">
    <property type="entry name" value="Protein tyrosine phosphatase superfamily"/>
    <property type="match status" value="1"/>
</dbReference>
<dbReference type="PROSITE" id="PS50106">
    <property type="entry name" value="PDZ"/>
    <property type="match status" value="6"/>
</dbReference>
<dbReference type="PROSITE" id="PS50056">
    <property type="entry name" value="TYR_PHOSPHATASE_2"/>
    <property type="match status" value="1"/>
</dbReference>
<dbReference type="Pfam" id="PF00373">
    <property type="entry name" value="FERM_M"/>
    <property type="match status" value="1"/>
</dbReference>
<dbReference type="GO" id="GO:0005856">
    <property type="term" value="C:cytoskeleton"/>
    <property type="evidence" value="ECO:0007669"/>
    <property type="project" value="UniProtKB-SubCell"/>
</dbReference>
<dbReference type="PRINTS" id="PR00700">
    <property type="entry name" value="PRTYPHPHTASE"/>
</dbReference>
<dbReference type="InterPro" id="IPR000387">
    <property type="entry name" value="Tyr_Pase_dom"/>
</dbReference>
<dbReference type="InterPro" id="IPR018979">
    <property type="entry name" value="FERM_N"/>
</dbReference>
<dbReference type="GO" id="GO:0004725">
    <property type="term" value="F:protein tyrosine phosphatase activity"/>
    <property type="evidence" value="ECO:0007669"/>
    <property type="project" value="InterPro"/>
</dbReference>
<comment type="caution">
    <text evidence="12">The sequence shown here is derived from an EMBL/GenBank/DDBJ whole genome shotgun (WGS) entry which is preliminary data.</text>
</comment>
<evidence type="ECO:0000259" key="11">
    <source>
        <dbReference type="PROSITE" id="PS50106"/>
    </source>
</evidence>
<keyword evidence="13" id="KW-1185">Reference proteome</keyword>
<reference evidence="12 13" key="1">
    <citation type="journal article" date="2023" name="BMC Biol.">
        <title>The compact genome of the sponge Oopsacas minuta (Hexactinellida) is lacking key metazoan core genes.</title>
        <authorList>
            <person name="Santini S."/>
            <person name="Schenkelaars Q."/>
            <person name="Jourda C."/>
            <person name="Duchesne M."/>
            <person name="Belahbib H."/>
            <person name="Rocher C."/>
            <person name="Selva M."/>
            <person name="Riesgo A."/>
            <person name="Vervoort M."/>
            <person name="Leys S.P."/>
            <person name="Kodjabachian L."/>
            <person name="Le Bivic A."/>
            <person name="Borchiellini C."/>
            <person name="Claverie J.M."/>
            <person name="Renard E."/>
        </authorList>
    </citation>
    <scope>NUCLEOTIDE SEQUENCE [LARGE SCALE GENOMIC DNA]</scope>
    <source>
        <strain evidence="12">SPO-2</strain>
    </source>
</reference>
<dbReference type="SUPFAM" id="SSF54236">
    <property type="entry name" value="Ubiquitin-like"/>
    <property type="match status" value="1"/>
</dbReference>
<organism evidence="12 13">
    <name type="scientific">Oopsacas minuta</name>
    <dbReference type="NCBI Taxonomy" id="111878"/>
    <lineage>
        <taxon>Eukaryota</taxon>
        <taxon>Metazoa</taxon>
        <taxon>Porifera</taxon>
        <taxon>Hexactinellida</taxon>
        <taxon>Hexasterophora</taxon>
        <taxon>Lyssacinosida</taxon>
        <taxon>Leucopsacidae</taxon>
        <taxon>Oopsacas</taxon>
    </lineage>
</organism>
<dbReference type="Gene3D" id="3.10.20.90">
    <property type="entry name" value="Phosphatidylinositol 3-kinase Catalytic Subunit, Chain A, domain 1"/>
    <property type="match status" value="1"/>
</dbReference>
<feature type="domain" description="PDZ" evidence="11">
    <location>
        <begin position="1628"/>
        <end position="1713"/>
    </location>
</feature>
<feature type="domain" description="Tyrosine-protein phosphatase" evidence="8">
    <location>
        <begin position="1852"/>
        <end position="2114"/>
    </location>
</feature>
<dbReference type="Pfam" id="PF00595">
    <property type="entry name" value="PDZ"/>
    <property type="match status" value="5"/>
</dbReference>
<dbReference type="InterPro" id="IPR019749">
    <property type="entry name" value="Band_41_domain"/>
</dbReference>
<dbReference type="SMART" id="SM00295">
    <property type="entry name" value="B41"/>
    <property type="match status" value="1"/>
</dbReference>
<feature type="domain" description="PDZ" evidence="11">
    <location>
        <begin position="1228"/>
        <end position="1315"/>
    </location>
</feature>
<dbReference type="CDD" id="cd00136">
    <property type="entry name" value="PDZ_canonical"/>
    <property type="match status" value="4"/>
</dbReference>
<dbReference type="SUPFAM" id="SSF47031">
    <property type="entry name" value="Second domain of FERM"/>
    <property type="match status" value="1"/>
</dbReference>
<dbReference type="InterPro" id="IPR035963">
    <property type="entry name" value="FERM_2"/>
</dbReference>
<dbReference type="SUPFAM" id="SSF50156">
    <property type="entry name" value="PDZ domain-like"/>
    <property type="match status" value="6"/>
</dbReference>
<feature type="domain" description="FERM" evidence="10">
    <location>
        <begin position="582"/>
        <end position="897"/>
    </location>
</feature>
<feature type="domain" description="PDZ" evidence="11">
    <location>
        <begin position="1354"/>
        <end position="1439"/>
    </location>
</feature>
<evidence type="ECO:0000313" key="12">
    <source>
        <dbReference type="EMBL" id="KAI6652122.1"/>
    </source>
</evidence>
<keyword evidence="5" id="KW-0206">Cytoskeleton</keyword>
<feature type="compositionally biased region" description="Low complexity" evidence="7">
    <location>
        <begin position="448"/>
        <end position="458"/>
    </location>
</feature>
<keyword evidence="4" id="KW-0963">Cytoplasm</keyword>
<dbReference type="SMART" id="SM00194">
    <property type="entry name" value="PTPc"/>
    <property type="match status" value="1"/>
</dbReference>
<dbReference type="CDD" id="cd00047">
    <property type="entry name" value="PTPc"/>
    <property type="match status" value="1"/>
</dbReference>
<dbReference type="InterPro" id="IPR029021">
    <property type="entry name" value="Prot-tyrosine_phosphatase-like"/>
</dbReference>
<evidence type="ECO:0000259" key="10">
    <source>
        <dbReference type="PROSITE" id="PS50057"/>
    </source>
</evidence>
<dbReference type="InterPro" id="IPR018980">
    <property type="entry name" value="FERM_PH-like_C"/>
</dbReference>
<evidence type="ECO:0000256" key="5">
    <source>
        <dbReference type="ARBA" id="ARBA00023212"/>
    </source>
</evidence>
<evidence type="ECO:0000256" key="7">
    <source>
        <dbReference type="SAM" id="MobiDB-lite"/>
    </source>
</evidence>
<dbReference type="GO" id="GO:0005634">
    <property type="term" value="C:nucleus"/>
    <property type="evidence" value="ECO:0007669"/>
    <property type="project" value="UniProtKB-SubCell"/>
</dbReference>
<dbReference type="CDD" id="cd17101">
    <property type="entry name" value="FERM_F1_PTPN13_like"/>
    <property type="match status" value="1"/>
</dbReference>
<evidence type="ECO:0000256" key="6">
    <source>
        <dbReference type="ARBA" id="ARBA00023242"/>
    </source>
</evidence>
<evidence type="ECO:0000256" key="1">
    <source>
        <dbReference type="ARBA" id="ARBA00004123"/>
    </source>
</evidence>
<feature type="region of interest" description="Disordered" evidence="7">
    <location>
        <begin position="203"/>
        <end position="227"/>
    </location>
</feature>
<dbReference type="CDD" id="cd14473">
    <property type="entry name" value="FERM_B-lobe"/>
    <property type="match status" value="1"/>
</dbReference>
<comment type="similarity">
    <text evidence="3">Belongs to the protein-tyrosine phosphatase family. Non-receptor class subfamily.</text>
</comment>
<dbReference type="SUPFAM" id="SSF52799">
    <property type="entry name" value="(Phosphotyrosine protein) phosphatases II"/>
    <property type="match status" value="1"/>
</dbReference>
<dbReference type="InterPro" id="IPR011993">
    <property type="entry name" value="PH-like_dom_sf"/>
</dbReference>
<feature type="domain" description="Tyrosine specific protein phosphatases" evidence="9">
    <location>
        <begin position="2036"/>
        <end position="2105"/>
    </location>
</feature>
<dbReference type="PROSITE" id="PS00383">
    <property type="entry name" value="TYR_PHOSPHATASE_1"/>
    <property type="match status" value="1"/>
</dbReference>
<dbReference type="Gene3D" id="2.30.29.30">
    <property type="entry name" value="Pleckstrin-homology domain (PH domain)/Phosphotyrosine-binding domain (PTB)"/>
    <property type="match status" value="1"/>
</dbReference>
<dbReference type="PROSITE" id="PS50055">
    <property type="entry name" value="TYR_PHOSPHATASE_PTP"/>
    <property type="match status" value="1"/>
</dbReference>
<protein>
    <recommendedName>
        <fullName evidence="14">Tyrosine-protein phosphatase non-receptor type 13</fullName>
    </recommendedName>
</protein>
<feature type="domain" description="PDZ" evidence="11">
    <location>
        <begin position="1495"/>
        <end position="1576"/>
    </location>
</feature>
<dbReference type="Gene3D" id="1.20.80.10">
    <property type="match status" value="1"/>
</dbReference>
<dbReference type="InterPro" id="IPR019748">
    <property type="entry name" value="FERM_central"/>
</dbReference>
<comment type="subcellular location">
    <subcellularLocation>
        <location evidence="2">Cytoplasm</location>
        <location evidence="2">Cytoskeleton</location>
    </subcellularLocation>
    <subcellularLocation>
        <location evidence="1">Nucleus</location>
    </subcellularLocation>
</comment>
<feature type="region of interest" description="Disordered" evidence="7">
    <location>
        <begin position="367"/>
        <end position="473"/>
    </location>
</feature>
<dbReference type="InterPro" id="IPR029071">
    <property type="entry name" value="Ubiquitin-like_domsf"/>
</dbReference>
<dbReference type="InterPro" id="IPR014352">
    <property type="entry name" value="FERM/acyl-CoA-bd_prot_sf"/>
</dbReference>
<feature type="region of interest" description="Disordered" evidence="7">
    <location>
        <begin position="1200"/>
        <end position="1219"/>
    </location>
</feature>
<evidence type="ECO:0000256" key="3">
    <source>
        <dbReference type="ARBA" id="ARBA00009649"/>
    </source>
</evidence>
<evidence type="ECO:0000256" key="4">
    <source>
        <dbReference type="ARBA" id="ARBA00022490"/>
    </source>
</evidence>
<dbReference type="PANTHER" id="PTHR46900:SF2">
    <property type="entry name" value="TYROSINE-PROTEIN PHOSPHATASE NON-RECEPTOR TYPE 13"/>
    <property type="match status" value="1"/>
</dbReference>
<gene>
    <name evidence="12" type="ORF">LOD99_4667</name>
</gene>
<dbReference type="SMART" id="SM00404">
    <property type="entry name" value="PTPc_motif"/>
    <property type="match status" value="1"/>
</dbReference>
<evidence type="ECO:0000256" key="2">
    <source>
        <dbReference type="ARBA" id="ARBA00004245"/>
    </source>
</evidence>
<evidence type="ECO:0000313" key="13">
    <source>
        <dbReference type="Proteomes" id="UP001165289"/>
    </source>
</evidence>
<name>A0AAV7JTN7_9METZ</name>
<dbReference type="PROSITE" id="PS50057">
    <property type="entry name" value="FERM_3"/>
    <property type="match status" value="1"/>
</dbReference>
<feature type="compositionally biased region" description="Pro residues" evidence="7">
    <location>
        <begin position="1209"/>
        <end position="1219"/>
    </location>
</feature>
<dbReference type="EMBL" id="JAKMXF010000300">
    <property type="protein sequence ID" value="KAI6652122.1"/>
    <property type="molecule type" value="Genomic_DNA"/>
</dbReference>
<accession>A0AAV7JTN7</accession>
<evidence type="ECO:0008006" key="14">
    <source>
        <dbReference type="Google" id="ProtNLM"/>
    </source>
</evidence>
<dbReference type="Pfam" id="PF09380">
    <property type="entry name" value="FERM_C"/>
    <property type="match status" value="1"/>
</dbReference>
<dbReference type="InterPro" id="IPR001478">
    <property type="entry name" value="PDZ"/>
</dbReference>
<keyword evidence="6" id="KW-0539">Nucleus</keyword>
<feature type="domain" description="PDZ" evidence="11">
    <location>
        <begin position="970"/>
        <end position="1042"/>
    </location>
</feature>
<dbReference type="Pfam" id="PF09379">
    <property type="entry name" value="FERM_N"/>
    <property type="match status" value="1"/>
</dbReference>
<evidence type="ECO:0000259" key="8">
    <source>
        <dbReference type="PROSITE" id="PS50055"/>
    </source>
</evidence>
<sequence>MAAERVTLKELVAQKSGCLNEDEVWCILSEAALSLLHTLETDPSSWVGGPSLLITPDTFLIGPLGVQFCPGVYNSKLEEQSLFMAPELMTYQGGGLEKSDVELIYMFSLGMCITASAMLPQEDGLLMKMDDNSLRDLLMRMGEEDPSARDVTLQEIIDEYLDYKDASGGEEVELNTLLSSDVTTIQDITGKENSHSLARELDEAEMEPALPSSLPPPPPPPTTHPPTAALQRVNSLDSIYRHMSVPEPIHQQKKARLSGMYSRHISSSFDDVSHSSLLSKIPTVDLDTDTSILLGVRRSERPMSTDSTGIPKHLSSAMEYTGSSSGSSGVVQEQLIESDSSTLSETEYQQQYIHEIDTLIKFTQQELDPDTNDRGNTSFLPAVAADTNDKEDSSLIPRSITQDDPPPSISNGLDDPKNYPIYPGVNEQESPRERALPLAPINRFSQLSSSPSRTVDSPSMREDRARGRRSGTDLLTLSQALEAGVELPVEGHSGTESGDELTPTVVRKKRGTRRKLSDHEVYVFEPTYDEEWQNLENREESMIKLRKILGPDFQKLTGTHPLNKPTDTSPLLFTATTLVDRRDVEVILLNSKTFIANVDENSLVLDLFQQVVAFLSLQEPENFSLAIIQQGEEVFLDPEVSIFKYAPKGWIDKPTDSYKHQRNKRRGRDKRFSVYFRVKFFVENVRLLKSRQTRHLYYLQLKKGLLEGRVSCEEEPALALAGLSLQIELGDYRRDTEVECYYQARDYLHYRVLESLPADTISDTLRQMHQSHQGLSRTEAELAYLKQAQKLPEYGLVYHKVLWQKKLGTEEVWAGVSTRGFVLSKIVDREKVPVLSFSWKLIKLMWHRNKRFVIEPQETATPILQSAELVLLTNSYKQSKYLLKLSKQFHSYQILSRIKVAMGVFKGVFDESSSLNLTDSVSFYSSKGSLSTLHSEKSDPYIPPVDTETDLMPLPAGIDIPEEPGLKLMSISLRQAPGFGFGLTVILNPPERTPGLYIQNIAVRGPAHLDGRLKLFDQIMSVNSKPITGNTYKDVLSLLQTSQEIEIIVKTTCQEEGNIFRMETPVIIKRAFDESEEEFEITLKRDLKGDFGFTVEDNYNENGELCVIVREITNRDIAGMLMSGDRILEVNSVRLVSLKSSEIVTLMEAFTDIHIRLHRDKVSCEKRLSQGEELEVMAEKFTPRLINENVNYTDVILNKTESPSSHQLPPSPPVVPPATPEKFMEPEYVEIETELMKLHGSLGLNVNILTRQSGVPVYVSEVVAGSSAEKTGDVQHGDQIVSIDSNELTGMGVDELVDFLGALPDDKSLLIKLRRQSQDLPLVVLEQSPVEIESTPELMLSPRPASLSIEQTITVMIMKDTAGNLGIRLHAVKEADQTTGIYIKEILKGSPASQSAELHPGAKIMSINNQSLTGVDRQKAVSILKKAVNPILLDIIPDPLMAASELSLSEFPYQPLKHVDTKSTLSHESLPGRSISTQELMAVLDSPDVREEHFTITMERGEQGLGLKVISKQIDQTGLLVKSILGDPAMSNGQLLRGDEITAINGVNIQSMKRGEVLPLIKGEPNTTIVLDIKRYIRLESTDTQPAEDREDSYHPEYLPASLLFTQLSTNSYSRPLSDHHCIEHVFEMKLSRESNEKLGIQIGCLPPDHFPTGIFVKHLTDNSVASSDGRLSVDDILLEANGVNLRNLSKEDALEALKQSPREIKFLVARYTPYNIGTEVVDEHEVPPPPESAPPPIPLPTQPLDMLINLDQIPSLATNTDTIVITQSINQPILEPVDPFSRDLLQPSLTTNDLYPNNDSSHNPFLMYKAIQESTVRIEGPYTQLNYGIYPIEDLQTEIKRIHAEMDPESVENDFKEVTARKPDISSSIAKAVQNVKKNRSLRAIPYDKNRVVLNSTDPQDNYTNSSLVQIKVNELEFKYVCTQAPLSSEVGKFWQMIWEQELYVIIILVDQKEFGIRRTPPYWDETQNAELKEEDKMDFGNFSVKMIEENCQEKMSMRGIFVTNKTNGEGRNILQFHYRQWSGTGIPKSVVDFCTFIDYIRQRVGAKEILVHCNVGIGRTGSYCLVDILSKLVKNRVKADVFQLVVTLNSSRMNLIQTKEQYKFGYSALVHLLFERNP</sequence>
<dbReference type="InterPro" id="IPR000242">
    <property type="entry name" value="PTP_cat"/>
</dbReference>
<dbReference type="InterPro" id="IPR036034">
    <property type="entry name" value="PDZ_sf"/>
</dbReference>
<dbReference type="InterPro" id="IPR000299">
    <property type="entry name" value="FERM_domain"/>
</dbReference>
<dbReference type="SMART" id="SM00228">
    <property type="entry name" value="PDZ"/>
    <property type="match status" value="6"/>
</dbReference>
<dbReference type="PANTHER" id="PTHR46900">
    <property type="entry name" value="TYROSINE-PROTEIN PHOSPHATASE NON-RECEPTOR TYPE 13"/>
    <property type="match status" value="1"/>
</dbReference>
<dbReference type="Pfam" id="PF00102">
    <property type="entry name" value="Y_phosphatase"/>
    <property type="match status" value="1"/>
</dbReference>
<dbReference type="InterPro" id="IPR052074">
    <property type="entry name" value="NonRcpt_TyrProt_Phosphatase"/>
</dbReference>